<keyword evidence="1" id="KW-1133">Transmembrane helix</keyword>
<dbReference type="OrthoDB" id="2973767at2"/>
<evidence type="ECO:0000313" key="3">
    <source>
        <dbReference type="Proteomes" id="UP000321558"/>
    </source>
</evidence>
<evidence type="ECO:0000256" key="1">
    <source>
        <dbReference type="SAM" id="Phobius"/>
    </source>
</evidence>
<proteinExistence type="predicted"/>
<dbReference type="EMBL" id="BJYM01000008">
    <property type="protein sequence ID" value="GEN87488.1"/>
    <property type="molecule type" value="Genomic_DNA"/>
</dbReference>
<name>A0A511ZJ63_9BACI</name>
<gene>
    <name evidence="2" type="ORF">OSO01_22270</name>
</gene>
<keyword evidence="3" id="KW-1185">Reference proteome</keyword>
<keyword evidence="1" id="KW-0472">Membrane</keyword>
<feature type="transmembrane region" description="Helical" evidence="1">
    <location>
        <begin position="28"/>
        <end position="47"/>
    </location>
</feature>
<dbReference type="Proteomes" id="UP000321558">
    <property type="component" value="Unassembled WGS sequence"/>
</dbReference>
<organism evidence="2 3">
    <name type="scientific">Oceanobacillus sojae</name>
    <dbReference type="NCBI Taxonomy" id="582851"/>
    <lineage>
        <taxon>Bacteria</taxon>
        <taxon>Bacillati</taxon>
        <taxon>Bacillota</taxon>
        <taxon>Bacilli</taxon>
        <taxon>Bacillales</taxon>
        <taxon>Bacillaceae</taxon>
        <taxon>Oceanobacillus</taxon>
    </lineage>
</organism>
<reference evidence="2 3" key="1">
    <citation type="submission" date="2019-07" db="EMBL/GenBank/DDBJ databases">
        <title>Whole genome shotgun sequence of Oceanobacillus sojae NBRC 105379.</title>
        <authorList>
            <person name="Hosoyama A."/>
            <person name="Uohara A."/>
            <person name="Ohji S."/>
            <person name="Ichikawa N."/>
        </authorList>
    </citation>
    <scope>NUCLEOTIDE SEQUENCE [LARGE SCALE GENOMIC DNA]</scope>
    <source>
        <strain evidence="2 3">NBRC 105379</strain>
    </source>
</reference>
<comment type="caution">
    <text evidence="2">The sequence shown here is derived from an EMBL/GenBank/DDBJ whole genome shotgun (WGS) entry which is preliminary data.</text>
</comment>
<evidence type="ECO:0000313" key="2">
    <source>
        <dbReference type="EMBL" id="GEN87488.1"/>
    </source>
</evidence>
<keyword evidence="1" id="KW-0812">Transmembrane</keyword>
<dbReference type="RefSeq" id="WP_147210455.1">
    <property type="nucleotide sequence ID" value="NZ_BJYM01000008.1"/>
</dbReference>
<dbReference type="AlphaFoldDB" id="A0A511ZJ63"/>
<protein>
    <submittedName>
        <fullName evidence="2">Uncharacterized protein</fullName>
    </submittedName>
</protein>
<accession>A0A511ZJ63</accession>
<sequence length="61" mass="6807">MIVVFIIIILLSFFVNKRFTNRDSKPKIPVQIGMAAVSIAATMLILFNDHAGDHLNILLLV</sequence>